<dbReference type="GO" id="GO:0016020">
    <property type="term" value="C:membrane"/>
    <property type="evidence" value="ECO:0007669"/>
    <property type="project" value="TreeGrafter"/>
</dbReference>
<dbReference type="EMBL" id="CAJQZP010001206">
    <property type="protein sequence ID" value="CAG5029192.1"/>
    <property type="molecule type" value="Genomic_DNA"/>
</dbReference>
<accession>A0A8S3XNI1</accession>
<dbReference type="OrthoDB" id="168404at2759"/>
<comment type="caution">
    <text evidence="2">The sequence shown here is derived from an EMBL/GenBank/DDBJ whole genome shotgun (WGS) entry which is preliminary data.</text>
</comment>
<dbReference type="PANTHER" id="PTHR22050:SF0">
    <property type="entry name" value="TRANSMEMBRANE PROTEIN 131 HOMOLOG"/>
    <property type="match status" value="1"/>
</dbReference>
<proteinExistence type="predicted"/>
<dbReference type="AlphaFoldDB" id="A0A8S3XNI1"/>
<reference evidence="2" key="1">
    <citation type="submission" date="2021-04" db="EMBL/GenBank/DDBJ databases">
        <authorList>
            <person name="Tunstrom K."/>
        </authorList>
    </citation>
    <scope>NUCLEOTIDE SEQUENCE</scope>
</reference>
<dbReference type="InterPro" id="IPR039877">
    <property type="entry name" value="TMEM131-like"/>
</dbReference>
<dbReference type="Pfam" id="PF12371">
    <property type="entry name" value="TMEM131_like_N"/>
    <property type="match status" value="1"/>
</dbReference>
<organism evidence="2 3">
    <name type="scientific">Parnassius apollo</name>
    <name type="common">Apollo butterfly</name>
    <name type="synonym">Papilio apollo</name>
    <dbReference type="NCBI Taxonomy" id="110799"/>
    <lineage>
        <taxon>Eukaryota</taxon>
        <taxon>Metazoa</taxon>
        <taxon>Ecdysozoa</taxon>
        <taxon>Arthropoda</taxon>
        <taxon>Hexapoda</taxon>
        <taxon>Insecta</taxon>
        <taxon>Pterygota</taxon>
        <taxon>Neoptera</taxon>
        <taxon>Endopterygota</taxon>
        <taxon>Lepidoptera</taxon>
        <taxon>Glossata</taxon>
        <taxon>Ditrysia</taxon>
        <taxon>Papilionoidea</taxon>
        <taxon>Papilionidae</taxon>
        <taxon>Parnassiinae</taxon>
        <taxon>Parnassini</taxon>
        <taxon>Parnassius</taxon>
        <taxon>Parnassius</taxon>
    </lineage>
</organism>
<dbReference type="PANTHER" id="PTHR22050">
    <property type="entry name" value="RW1 PROTEIN HOMOLOG"/>
    <property type="match status" value="1"/>
</dbReference>
<feature type="domain" description="Transmembrane protein 131-like N-terminal" evidence="1">
    <location>
        <begin position="72"/>
        <end position="154"/>
    </location>
</feature>
<protein>
    <submittedName>
        <fullName evidence="2">(apollo) hypothetical protein</fullName>
    </submittedName>
</protein>
<name>A0A8S3XNI1_PARAO</name>
<evidence type="ECO:0000313" key="2">
    <source>
        <dbReference type="EMBL" id="CAG5029192.1"/>
    </source>
</evidence>
<sequence length="238" mass="25555">MPKRSLNSVKMCRKILGCYVFVLTLLDITLKTKLTAQGKSHGVTLHDSLIEGINFQEWGGEAKGSGSNAEGVRLQPAELQFGAAALAAPHARVVTVTNTANTTLHLASVAGTTPHFHASFFDAKTLAPGGNTTFSVVYLGRHEGPVAANLYIHTSLGVHKYPVSAIGVANEYDVWPLLGVRVPVNASVEPMLTLYNPTDDTIQHKATPHFSHIVCETPEHLGNLQRILFSVQTGQCPV</sequence>
<dbReference type="InterPro" id="IPR022113">
    <property type="entry name" value="TMEM131L_N"/>
</dbReference>
<evidence type="ECO:0000313" key="3">
    <source>
        <dbReference type="Proteomes" id="UP000691718"/>
    </source>
</evidence>
<evidence type="ECO:0000259" key="1">
    <source>
        <dbReference type="Pfam" id="PF12371"/>
    </source>
</evidence>
<keyword evidence="3" id="KW-1185">Reference proteome</keyword>
<dbReference type="Proteomes" id="UP000691718">
    <property type="component" value="Unassembled WGS sequence"/>
</dbReference>
<gene>
    <name evidence="2" type="ORF">PAPOLLO_LOCUS19182</name>
</gene>